<dbReference type="EMBL" id="KB740749">
    <property type="protein sequence ID" value="ENN79072.1"/>
    <property type="molecule type" value="Genomic_DNA"/>
</dbReference>
<sequence>MEKMSLTWCLFWLLFGFFRSSSIHGEAFAQNVTGNFPYPYQAALGQNPFPMPINQPFPGVMPFPPYPYGPLGGSPWGGQPHFPGYPQQYPGYPQPVGAGFPGWSAQDMNKPQANGAMVRNGAGDNTANISVEILDVSPEYQRQLLGWPVEESSTKPRAFKPRYKVDVDSHTTNYTQILANLTKPIITEKKYVTSIRKSFVYDPSKPDNNKPINIHLVNGQQVTTLPPTTTTESENVEGITSWYDSANGTNVTSIIPKGRRFIDVPISCAEGRQIAHNGRCLSIFLLKSPLVEETENKNSSEAAP</sequence>
<name>N6UK86_DENPD</name>
<organism evidence="1">
    <name type="scientific">Dendroctonus ponderosae</name>
    <name type="common">Mountain pine beetle</name>
    <dbReference type="NCBI Taxonomy" id="77166"/>
    <lineage>
        <taxon>Eukaryota</taxon>
        <taxon>Metazoa</taxon>
        <taxon>Ecdysozoa</taxon>
        <taxon>Arthropoda</taxon>
        <taxon>Hexapoda</taxon>
        <taxon>Insecta</taxon>
        <taxon>Pterygota</taxon>
        <taxon>Neoptera</taxon>
        <taxon>Endopterygota</taxon>
        <taxon>Coleoptera</taxon>
        <taxon>Polyphaga</taxon>
        <taxon>Cucujiformia</taxon>
        <taxon>Curculionidae</taxon>
        <taxon>Scolytinae</taxon>
        <taxon>Dendroctonus</taxon>
    </lineage>
</organism>
<reference evidence="1" key="1">
    <citation type="journal article" date="2013" name="Genome Biol.">
        <title>Draft genome of the mountain pine beetle, Dendroctonus ponderosae Hopkins, a major forest pest.</title>
        <authorList>
            <person name="Keeling C.I."/>
            <person name="Yuen M.M."/>
            <person name="Liao N.Y."/>
            <person name="Docking T.R."/>
            <person name="Chan S.K."/>
            <person name="Taylor G.A."/>
            <person name="Palmquist D.L."/>
            <person name="Jackman S.D."/>
            <person name="Nguyen A."/>
            <person name="Li M."/>
            <person name="Henderson H."/>
            <person name="Janes J.K."/>
            <person name="Zhao Y."/>
            <person name="Pandoh P."/>
            <person name="Moore R."/>
            <person name="Sperling F.A."/>
            <person name="Huber D.P."/>
            <person name="Birol I."/>
            <person name="Jones S.J."/>
            <person name="Bohlmann J."/>
        </authorList>
    </citation>
    <scope>NUCLEOTIDE SEQUENCE</scope>
</reference>
<dbReference type="HOGENOM" id="CLU_1043032_0_0_1"/>
<dbReference type="OrthoDB" id="6783479at2759"/>
<proteinExistence type="predicted"/>
<feature type="non-terminal residue" evidence="1">
    <location>
        <position position="1"/>
    </location>
</feature>
<gene>
    <name evidence="1" type="ORF">YQE_04469</name>
</gene>
<evidence type="ECO:0000313" key="1">
    <source>
        <dbReference type="EMBL" id="ENN79072.1"/>
    </source>
</evidence>
<dbReference type="AlphaFoldDB" id="N6UK86"/>
<protein>
    <submittedName>
        <fullName evidence="1">Uncharacterized protein</fullName>
    </submittedName>
</protein>
<accession>N6UK86</accession>